<protein>
    <submittedName>
        <fullName evidence="1">Uncharacterized protein</fullName>
    </submittedName>
</protein>
<name>A0ABY0IJL1_9BACT</name>
<accession>A0ABY0IJL1</accession>
<keyword evidence="2" id="KW-1185">Reference proteome</keyword>
<evidence type="ECO:0000313" key="2">
    <source>
        <dbReference type="Proteomes" id="UP000443582"/>
    </source>
</evidence>
<reference evidence="2" key="1">
    <citation type="journal article" date="2019" name="Int. J. Syst. Evol. Microbiol.">
        <title>Halobacteriovorax valvorus sp. nov., a novel prokaryotic predator isolated from coastal seawater of China.</title>
        <authorList>
            <person name="Chen M.-X."/>
        </authorList>
    </citation>
    <scope>NUCLEOTIDE SEQUENCE [LARGE SCALE GENOMIC DNA]</scope>
    <source>
        <strain evidence="2">BL9</strain>
    </source>
</reference>
<dbReference type="Proteomes" id="UP000443582">
    <property type="component" value="Unassembled WGS sequence"/>
</dbReference>
<organism evidence="1 2">
    <name type="scientific">Halobacteriovorax vibrionivorans</name>
    <dbReference type="NCBI Taxonomy" id="2152716"/>
    <lineage>
        <taxon>Bacteria</taxon>
        <taxon>Pseudomonadati</taxon>
        <taxon>Bdellovibrionota</taxon>
        <taxon>Bacteriovoracia</taxon>
        <taxon>Bacteriovoracales</taxon>
        <taxon>Halobacteriovoraceae</taxon>
        <taxon>Halobacteriovorax</taxon>
    </lineage>
</organism>
<dbReference type="RefSeq" id="WP_114706083.1">
    <property type="nucleotide sequence ID" value="NZ_QDKL01000001.1"/>
</dbReference>
<gene>
    <name evidence="1" type="ORF">DAY19_05045</name>
</gene>
<proteinExistence type="predicted"/>
<evidence type="ECO:0000313" key="1">
    <source>
        <dbReference type="EMBL" id="RZF23136.1"/>
    </source>
</evidence>
<comment type="caution">
    <text evidence="1">The sequence shown here is derived from an EMBL/GenBank/DDBJ whole genome shotgun (WGS) entry which is preliminary data.</text>
</comment>
<sequence length="154" mass="17860">MKVVLFFIFVSIITSHIKANEFTHDCREVVEKRLSKMNQYRFRKQCEQITSSYQLNCITDVLNTRRAISLVEFNACTYVKSSVGLEAVREITSYYNSQVNSLHVTLAALVKNRGEKACLSHIVHHEGITPLNVYNCFENRKIDSLRTFAQMYIK</sequence>
<dbReference type="EMBL" id="QDKL01000001">
    <property type="protein sequence ID" value="RZF23136.1"/>
    <property type="molecule type" value="Genomic_DNA"/>
</dbReference>